<dbReference type="PROSITE" id="PS50826">
    <property type="entry name" value="RUN"/>
    <property type="match status" value="1"/>
</dbReference>
<name>A0A183IVG6_9BILA</name>
<dbReference type="PANTHER" id="PTHR47194:SF3">
    <property type="entry name" value="SORTING NEXIN 29"/>
    <property type="match status" value="1"/>
</dbReference>
<organism evidence="5">
    <name type="scientific">Soboliphyme baturini</name>
    <dbReference type="NCBI Taxonomy" id="241478"/>
    <lineage>
        <taxon>Eukaryota</taxon>
        <taxon>Metazoa</taxon>
        <taxon>Ecdysozoa</taxon>
        <taxon>Nematoda</taxon>
        <taxon>Enoplea</taxon>
        <taxon>Dorylaimia</taxon>
        <taxon>Dioctophymatida</taxon>
        <taxon>Dioctophymatoidea</taxon>
        <taxon>Soboliphymatidae</taxon>
        <taxon>Soboliphyme</taxon>
    </lineage>
</organism>
<sequence>MIGPPIIPEKYDIFLFMTRCPLICFLQTMSEIQAVIDRDSRMLNVKQLLQMKLLESLNKCQANFGTEETAYVTERNCNVLYLLSAVESVLLHGLRKQRMNIPVLREVTEWMSKLTFDIGLSVESEDGLWEFLKKVLDSEIMDRFEELQQVSTNIGRIRSWLRSCFNESCFEEQFGRILGNQLLLSEHYESWAFLRDVEMVATLPQIARGIDAMRFCLATDSDSLNSALIDEFREIAYSSFCDTSKTPSPLIVLGDRSKETRPVRRKALVNLVSLDSSDRLDGNSQNPVAASFEGSVNGEDLSVQTFDSDCISQGEIGEYRKQRYFTSAPHNRSIHKLVELLDSIANVKADLSALKADIKKYRHADQCEMAKSLQ</sequence>
<keyword evidence="4" id="KW-1185">Reference proteome</keyword>
<dbReference type="SUPFAM" id="SSF140741">
    <property type="entry name" value="RUN domain-like"/>
    <property type="match status" value="1"/>
</dbReference>
<evidence type="ECO:0000313" key="5">
    <source>
        <dbReference type="WBParaSite" id="SBAD_0000790201-mRNA-1"/>
    </source>
</evidence>
<feature type="coiled-coil region" evidence="1">
    <location>
        <begin position="337"/>
        <end position="364"/>
    </location>
</feature>
<dbReference type="InterPro" id="IPR004012">
    <property type="entry name" value="Run_dom"/>
</dbReference>
<evidence type="ECO:0000313" key="4">
    <source>
        <dbReference type="Proteomes" id="UP000270296"/>
    </source>
</evidence>
<dbReference type="AlphaFoldDB" id="A0A183IVG6"/>
<evidence type="ECO:0000259" key="2">
    <source>
        <dbReference type="PROSITE" id="PS50826"/>
    </source>
</evidence>
<dbReference type="Proteomes" id="UP000270296">
    <property type="component" value="Unassembled WGS sequence"/>
</dbReference>
<protein>
    <submittedName>
        <fullName evidence="5">RUN domain-containing protein</fullName>
    </submittedName>
</protein>
<dbReference type="WBParaSite" id="SBAD_0000790201-mRNA-1">
    <property type="protein sequence ID" value="SBAD_0000790201-mRNA-1"/>
    <property type="gene ID" value="SBAD_0000790201"/>
</dbReference>
<dbReference type="Pfam" id="PF02759">
    <property type="entry name" value="RUN"/>
    <property type="match status" value="1"/>
</dbReference>
<evidence type="ECO:0000256" key="1">
    <source>
        <dbReference type="SAM" id="Coils"/>
    </source>
</evidence>
<dbReference type="OrthoDB" id="93876at2759"/>
<reference evidence="3 4" key="2">
    <citation type="submission" date="2018-11" db="EMBL/GenBank/DDBJ databases">
        <authorList>
            <consortium name="Pathogen Informatics"/>
        </authorList>
    </citation>
    <scope>NUCLEOTIDE SEQUENCE [LARGE SCALE GENOMIC DNA]</scope>
</reference>
<accession>A0A183IVG6</accession>
<dbReference type="PANTHER" id="PTHR47194">
    <property type="entry name" value="SORTING NEXIN-29-RELATED"/>
    <property type="match status" value="1"/>
</dbReference>
<proteinExistence type="predicted"/>
<reference evidence="5" key="1">
    <citation type="submission" date="2016-06" db="UniProtKB">
        <authorList>
            <consortium name="WormBaseParasite"/>
        </authorList>
    </citation>
    <scope>IDENTIFICATION</scope>
</reference>
<dbReference type="InterPro" id="IPR037213">
    <property type="entry name" value="Run_dom_sf"/>
</dbReference>
<dbReference type="SMART" id="SM00593">
    <property type="entry name" value="RUN"/>
    <property type="match status" value="1"/>
</dbReference>
<evidence type="ECO:0000313" key="3">
    <source>
        <dbReference type="EMBL" id="VDP13710.1"/>
    </source>
</evidence>
<dbReference type="EMBL" id="UZAM01010778">
    <property type="protein sequence ID" value="VDP13710.1"/>
    <property type="molecule type" value="Genomic_DNA"/>
</dbReference>
<dbReference type="Gene3D" id="1.20.58.900">
    <property type="match status" value="1"/>
</dbReference>
<gene>
    <name evidence="3" type="ORF">SBAD_LOCUS7614</name>
</gene>
<feature type="domain" description="RUN" evidence="2">
    <location>
        <begin position="73"/>
        <end position="222"/>
    </location>
</feature>
<keyword evidence="1" id="KW-0175">Coiled coil</keyword>